<dbReference type="Pfam" id="PF04564">
    <property type="entry name" value="U-box"/>
    <property type="match status" value="1"/>
</dbReference>
<dbReference type="Gene3D" id="3.30.40.10">
    <property type="entry name" value="Zinc/RING finger domain, C3HC4 (zinc finger)"/>
    <property type="match status" value="1"/>
</dbReference>
<dbReference type="InterPro" id="IPR045210">
    <property type="entry name" value="RING-Ubox_PUB"/>
</dbReference>
<evidence type="ECO:0000313" key="8">
    <source>
        <dbReference type="Proteomes" id="UP001459277"/>
    </source>
</evidence>
<protein>
    <recommendedName>
        <fullName evidence="3">RING-type E3 ubiquitin transferase</fullName>
        <ecNumber evidence="3">2.3.2.27</ecNumber>
    </recommendedName>
</protein>
<dbReference type="InterPro" id="IPR016024">
    <property type="entry name" value="ARM-type_fold"/>
</dbReference>
<evidence type="ECO:0000313" key="7">
    <source>
        <dbReference type="EMBL" id="KAL0017154.1"/>
    </source>
</evidence>
<keyword evidence="5" id="KW-0833">Ubl conjugation pathway</keyword>
<dbReference type="EMBL" id="JAZDWU010000001">
    <property type="protein sequence ID" value="KAL0017154.1"/>
    <property type="molecule type" value="Genomic_DNA"/>
</dbReference>
<dbReference type="PANTHER" id="PTHR23315:SF239">
    <property type="entry name" value="RING-TYPE E3 UBIQUITIN TRANSFERASE"/>
    <property type="match status" value="1"/>
</dbReference>
<dbReference type="Gene3D" id="1.25.10.10">
    <property type="entry name" value="Leucine-rich Repeat Variant"/>
    <property type="match status" value="1"/>
</dbReference>
<feature type="domain" description="U-box" evidence="6">
    <location>
        <begin position="275"/>
        <end position="349"/>
    </location>
</feature>
<sequence length="764" mass="85387">MGKNGAEIMDPYGCNIKVKKSFLVAEGGVGVDLNSTVTNQGIKIVILFLVHCLMCLELKKFVDRISKIFPAIESARPRCTSGIKALCSLNGAINKAKSLIQHCSESSRLYLALTSDKIILRCKKIQSSLELYLSQIQNMVPTLLAAKISGIVHDLRDAKFPIDSAAEEAGKVVRELLLKEIPTSNCRNDLELEPIQLAALRLNITTPLALSKETMSIHRLLDKVPDNMVQKRIILRYFLHLLKKYGEIIGQNLNDSTLVQHDVSTYRSIGSGTPEAPEEFKCPISMRLMYEPIIIASGKTFERFWIEKWFKEGNETCPITHMKLDHLSLTPNFAMKALISKWSSEHGITIPDPSSEPHLDSFESMKSSNSSSIVSIGSSLKDLRLQVSSVSLHSLGSSHGSEIIEEKSDDCFSYRLTQMNAEPQRPHQSVDCYGKILDFLSTLAAVSWGSQCRTVENVKNQLQDNNSTYNSTNCNGCIKPLIKFLKDALKLRDMKAQRDAAELLLAILSGNRSKMPPFDEDEIYVLASYLESEITGEALAIIEILSCQSNYQSMMVASGVLPSILKLLDTQYREFHRIVMKILCNLSCNADVGYHIVYLDFIPKLVPFLGDHNHARFCIKIIRNLCDIEEVRIALAETSSCISAFAKVLETGTEEEQEHAVDVLLSLCHEHVEFCHLVMEGNIMRLLSNLSGNKNSRGKGIAIKLLQFLEHIRTDVSECSTSLKAGLGLETSRDSGKHCNKKKRFKAFRYFGNKMSVYSKASYL</sequence>
<dbReference type="PROSITE" id="PS51698">
    <property type="entry name" value="U_BOX"/>
    <property type="match status" value="1"/>
</dbReference>
<evidence type="ECO:0000256" key="5">
    <source>
        <dbReference type="ARBA" id="ARBA00022786"/>
    </source>
</evidence>
<dbReference type="SUPFAM" id="SSF48371">
    <property type="entry name" value="ARM repeat"/>
    <property type="match status" value="1"/>
</dbReference>
<dbReference type="CDD" id="cd16664">
    <property type="entry name" value="RING-Ubox_PUB"/>
    <property type="match status" value="1"/>
</dbReference>
<evidence type="ECO:0000256" key="1">
    <source>
        <dbReference type="ARBA" id="ARBA00000900"/>
    </source>
</evidence>
<organism evidence="7 8">
    <name type="scientific">Lithocarpus litseifolius</name>
    <dbReference type="NCBI Taxonomy" id="425828"/>
    <lineage>
        <taxon>Eukaryota</taxon>
        <taxon>Viridiplantae</taxon>
        <taxon>Streptophyta</taxon>
        <taxon>Embryophyta</taxon>
        <taxon>Tracheophyta</taxon>
        <taxon>Spermatophyta</taxon>
        <taxon>Magnoliopsida</taxon>
        <taxon>eudicotyledons</taxon>
        <taxon>Gunneridae</taxon>
        <taxon>Pentapetalae</taxon>
        <taxon>rosids</taxon>
        <taxon>fabids</taxon>
        <taxon>Fagales</taxon>
        <taxon>Fagaceae</taxon>
        <taxon>Lithocarpus</taxon>
    </lineage>
</organism>
<dbReference type="AlphaFoldDB" id="A0AAW2E6B0"/>
<comment type="caution">
    <text evidence="7">The sequence shown here is derived from an EMBL/GenBank/DDBJ whole genome shotgun (WGS) entry which is preliminary data.</text>
</comment>
<keyword evidence="8" id="KW-1185">Reference proteome</keyword>
<comment type="catalytic activity">
    <reaction evidence="1">
        <text>S-ubiquitinyl-[E2 ubiquitin-conjugating enzyme]-L-cysteine + [acceptor protein]-L-lysine = [E2 ubiquitin-conjugating enzyme]-L-cysteine + N(6)-ubiquitinyl-[acceptor protein]-L-lysine.</text>
        <dbReference type="EC" id="2.3.2.27"/>
    </reaction>
</comment>
<dbReference type="Proteomes" id="UP001459277">
    <property type="component" value="Unassembled WGS sequence"/>
</dbReference>
<accession>A0AAW2E6B0</accession>
<evidence type="ECO:0000256" key="2">
    <source>
        <dbReference type="ARBA" id="ARBA00004906"/>
    </source>
</evidence>
<dbReference type="GO" id="GO:0016567">
    <property type="term" value="P:protein ubiquitination"/>
    <property type="evidence" value="ECO:0007669"/>
    <property type="project" value="InterPro"/>
</dbReference>
<evidence type="ECO:0000256" key="3">
    <source>
        <dbReference type="ARBA" id="ARBA00012483"/>
    </source>
</evidence>
<dbReference type="InterPro" id="IPR011989">
    <property type="entry name" value="ARM-like"/>
</dbReference>
<dbReference type="GO" id="GO:0061630">
    <property type="term" value="F:ubiquitin protein ligase activity"/>
    <property type="evidence" value="ECO:0007669"/>
    <property type="project" value="UniProtKB-EC"/>
</dbReference>
<keyword evidence="4" id="KW-0808">Transferase</keyword>
<name>A0AAW2E6B0_9ROSI</name>
<reference evidence="7 8" key="1">
    <citation type="submission" date="2024-01" db="EMBL/GenBank/DDBJ databases">
        <title>A telomere-to-telomere, gap-free genome of sweet tea (Lithocarpus litseifolius).</title>
        <authorList>
            <person name="Zhou J."/>
        </authorList>
    </citation>
    <scope>NUCLEOTIDE SEQUENCE [LARGE SCALE GENOMIC DNA]</scope>
    <source>
        <strain evidence="7">Zhou-2022a</strain>
        <tissue evidence="7">Leaf</tissue>
    </source>
</reference>
<dbReference type="InterPro" id="IPR013083">
    <property type="entry name" value="Znf_RING/FYVE/PHD"/>
</dbReference>
<dbReference type="SUPFAM" id="SSF57850">
    <property type="entry name" value="RING/U-box"/>
    <property type="match status" value="1"/>
</dbReference>
<dbReference type="Pfam" id="PF05804">
    <property type="entry name" value="KAP"/>
    <property type="match status" value="1"/>
</dbReference>
<comment type="pathway">
    <text evidence="2">Protein modification; protein ubiquitination.</text>
</comment>
<dbReference type="PANTHER" id="PTHR23315">
    <property type="entry name" value="U BOX DOMAIN-CONTAINING"/>
    <property type="match status" value="1"/>
</dbReference>
<dbReference type="EC" id="2.3.2.27" evidence="3"/>
<dbReference type="SMART" id="SM00504">
    <property type="entry name" value="Ubox"/>
    <property type="match status" value="1"/>
</dbReference>
<gene>
    <name evidence="7" type="ORF">SO802_004223</name>
</gene>
<proteinExistence type="predicted"/>
<evidence type="ECO:0000259" key="6">
    <source>
        <dbReference type="PROSITE" id="PS51698"/>
    </source>
</evidence>
<evidence type="ECO:0000256" key="4">
    <source>
        <dbReference type="ARBA" id="ARBA00022679"/>
    </source>
</evidence>
<dbReference type="InterPro" id="IPR003613">
    <property type="entry name" value="Ubox_domain"/>
</dbReference>